<keyword evidence="3" id="KW-1185">Reference proteome</keyword>
<evidence type="ECO:0000256" key="1">
    <source>
        <dbReference type="SAM" id="MobiDB-lite"/>
    </source>
</evidence>
<evidence type="ECO:0000313" key="3">
    <source>
        <dbReference type="Proteomes" id="UP001066276"/>
    </source>
</evidence>
<comment type="caution">
    <text evidence="2">The sequence shown here is derived from an EMBL/GenBank/DDBJ whole genome shotgun (WGS) entry which is preliminary data.</text>
</comment>
<protein>
    <submittedName>
        <fullName evidence="2">Uncharacterized protein</fullName>
    </submittedName>
</protein>
<organism evidence="2 3">
    <name type="scientific">Pleurodeles waltl</name>
    <name type="common">Iberian ribbed newt</name>
    <dbReference type="NCBI Taxonomy" id="8319"/>
    <lineage>
        <taxon>Eukaryota</taxon>
        <taxon>Metazoa</taxon>
        <taxon>Chordata</taxon>
        <taxon>Craniata</taxon>
        <taxon>Vertebrata</taxon>
        <taxon>Euteleostomi</taxon>
        <taxon>Amphibia</taxon>
        <taxon>Batrachia</taxon>
        <taxon>Caudata</taxon>
        <taxon>Salamandroidea</taxon>
        <taxon>Salamandridae</taxon>
        <taxon>Pleurodelinae</taxon>
        <taxon>Pleurodeles</taxon>
    </lineage>
</organism>
<name>A0AAV7MF44_PLEWA</name>
<accession>A0AAV7MF44</accession>
<evidence type="ECO:0000313" key="2">
    <source>
        <dbReference type="EMBL" id="KAJ1098810.1"/>
    </source>
</evidence>
<dbReference type="AlphaFoldDB" id="A0AAV7MF44"/>
<sequence>MDPPYSEDKNGTATPDREVHYWLPNPLSYPGAEGQRQRLCDVFGLNTEAGPAEGRETDKSGRSSRTTEDIDEGRREDATDSCGSEDPDRDPESSTCGTGCPQREFLPLLGKSMAPSGGWLP</sequence>
<proteinExistence type="predicted"/>
<reference evidence="2" key="1">
    <citation type="journal article" date="2022" name="bioRxiv">
        <title>Sequencing and chromosome-scale assembly of the giantPleurodeles waltlgenome.</title>
        <authorList>
            <person name="Brown T."/>
            <person name="Elewa A."/>
            <person name="Iarovenko S."/>
            <person name="Subramanian E."/>
            <person name="Araus A.J."/>
            <person name="Petzold A."/>
            <person name="Susuki M."/>
            <person name="Suzuki K.-i.T."/>
            <person name="Hayashi T."/>
            <person name="Toyoda A."/>
            <person name="Oliveira C."/>
            <person name="Osipova E."/>
            <person name="Leigh N.D."/>
            <person name="Simon A."/>
            <person name="Yun M.H."/>
        </authorList>
    </citation>
    <scope>NUCLEOTIDE SEQUENCE</scope>
    <source>
        <strain evidence="2">20211129_DDA</strain>
        <tissue evidence="2">Liver</tissue>
    </source>
</reference>
<feature type="region of interest" description="Disordered" evidence="1">
    <location>
        <begin position="1"/>
        <end position="20"/>
    </location>
</feature>
<dbReference type="EMBL" id="JANPWB010000014">
    <property type="protein sequence ID" value="KAJ1098810.1"/>
    <property type="molecule type" value="Genomic_DNA"/>
</dbReference>
<feature type="compositionally biased region" description="Basic and acidic residues" evidence="1">
    <location>
        <begin position="53"/>
        <end position="78"/>
    </location>
</feature>
<feature type="region of interest" description="Disordered" evidence="1">
    <location>
        <begin position="42"/>
        <end position="121"/>
    </location>
</feature>
<gene>
    <name evidence="2" type="ORF">NDU88_003917</name>
</gene>
<dbReference type="Proteomes" id="UP001066276">
    <property type="component" value="Chromosome 10"/>
</dbReference>